<evidence type="ECO:0000313" key="2">
    <source>
        <dbReference type="EMBL" id="MDO0823434.1"/>
    </source>
</evidence>
<dbReference type="InterPro" id="IPR027849">
    <property type="entry name" value="DUF4434"/>
</dbReference>
<dbReference type="SUPFAM" id="SSF51445">
    <property type="entry name" value="(Trans)glycosidases"/>
    <property type="match status" value="1"/>
</dbReference>
<dbReference type="InterPro" id="IPR017853">
    <property type="entry name" value="GH"/>
</dbReference>
<feature type="domain" description="DUF4434" evidence="1">
    <location>
        <begin position="34"/>
        <end position="309"/>
    </location>
</feature>
<comment type="caution">
    <text evidence="2">The sequence shown here is derived from an EMBL/GenBank/DDBJ whole genome shotgun (WGS) entry which is preliminary data.</text>
</comment>
<dbReference type="EMBL" id="JAMJEV010000008">
    <property type="protein sequence ID" value="MDO0823434.1"/>
    <property type="molecule type" value="Genomic_DNA"/>
</dbReference>
<accession>A0ABT8QQ08</accession>
<dbReference type="Proteomes" id="UP001176021">
    <property type="component" value="Unassembled WGS sequence"/>
</dbReference>
<dbReference type="RefSeq" id="WP_252469012.1">
    <property type="nucleotide sequence ID" value="NZ_JAMHFY010000008.1"/>
</dbReference>
<organism evidence="2 3">
    <name type="scientific">Desulfosporosinus nitroreducens</name>
    <dbReference type="NCBI Taxonomy" id="2018668"/>
    <lineage>
        <taxon>Bacteria</taxon>
        <taxon>Bacillati</taxon>
        <taxon>Bacillota</taxon>
        <taxon>Clostridia</taxon>
        <taxon>Eubacteriales</taxon>
        <taxon>Desulfitobacteriaceae</taxon>
        <taxon>Desulfosporosinus</taxon>
    </lineage>
</organism>
<dbReference type="Gene3D" id="3.20.20.80">
    <property type="entry name" value="Glycosidases"/>
    <property type="match status" value="1"/>
</dbReference>
<evidence type="ECO:0000259" key="1">
    <source>
        <dbReference type="Pfam" id="PF14488"/>
    </source>
</evidence>
<protein>
    <submittedName>
        <fullName evidence="2">DUF4434 domain-containing protein</fullName>
    </submittedName>
</protein>
<evidence type="ECO:0000313" key="3">
    <source>
        <dbReference type="Proteomes" id="UP001176021"/>
    </source>
</evidence>
<name>A0ABT8QQ08_9FIRM</name>
<keyword evidence="3" id="KW-1185">Reference proteome</keyword>
<proteinExistence type="predicted"/>
<dbReference type="Pfam" id="PF14488">
    <property type="entry name" value="DUF4434"/>
    <property type="match status" value="1"/>
</dbReference>
<reference evidence="2" key="1">
    <citation type="submission" date="2022-05" db="EMBL/GenBank/DDBJ databases">
        <title>Expanded diversity of anoxic marine methylotrophy in a Black Sea sulfate reducing microorganism.</title>
        <authorList>
            <person name="Fischer P.Q."/>
            <person name="Stams A.J.M."/>
            <person name="Villanueva L."/>
            <person name="Sousa D.Z."/>
        </authorList>
    </citation>
    <scope>NUCLEOTIDE SEQUENCE</scope>
    <source>
        <strain evidence="2">P130</strain>
    </source>
</reference>
<gene>
    <name evidence="2" type="ORF">M8H41_11270</name>
</gene>
<sequence length="332" mass="38874">MKIGRVLNNWWKRICYFFRRFPKKTQIQPTFGSSFIQYWYCQNWDFDRWIEEYKMLQKIGINEIILQNIADTKSHYAVYPTKMDGYTCNSIDMVETALCAADTIGMNVRIGLGFNDDWWSKNIYDQTWLDDEAEVNKVIVTEIVTMYGGHRALTGWYIPYEFHPLTALSFVQQAELNRFFQKIAGTIKVYSKKNIMIAPFYKAQLTWNITLASWSYFVHHILKDTGIDILALQDSIGAGFNTLEHLDEIYAYTKKAADEIGMILFAITETFEVNATEYLPAQQSRIREQLSIESAHVSGFVAFSADHYQNGNELTQVTGYEDYYRYYLDHRK</sequence>